<keyword evidence="2 5" id="KW-0812">Transmembrane</keyword>
<protein>
    <submittedName>
        <fullName evidence="7">Sterol desaturase</fullName>
    </submittedName>
</protein>
<organism evidence="7 8">
    <name type="scientific">Sporocytophaga myxococcoides</name>
    <dbReference type="NCBI Taxonomy" id="153721"/>
    <lineage>
        <taxon>Bacteria</taxon>
        <taxon>Pseudomonadati</taxon>
        <taxon>Bacteroidota</taxon>
        <taxon>Cytophagia</taxon>
        <taxon>Cytophagales</taxon>
        <taxon>Cytophagaceae</taxon>
        <taxon>Sporocytophaga</taxon>
    </lineage>
</organism>
<dbReference type="EMBL" id="BBLT01000004">
    <property type="protein sequence ID" value="GAL85035.1"/>
    <property type="molecule type" value="Genomic_DNA"/>
</dbReference>
<evidence type="ECO:0000256" key="5">
    <source>
        <dbReference type="SAM" id="Phobius"/>
    </source>
</evidence>
<dbReference type="PANTHER" id="PTHR11863">
    <property type="entry name" value="STEROL DESATURASE"/>
    <property type="match status" value="1"/>
</dbReference>
<dbReference type="GO" id="GO:0005506">
    <property type="term" value="F:iron ion binding"/>
    <property type="evidence" value="ECO:0007669"/>
    <property type="project" value="InterPro"/>
</dbReference>
<dbReference type="GO" id="GO:0016491">
    <property type="term" value="F:oxidoreductase activity"/>
    <property type="evidence" value="ECO:0007669"/>
    <property type="project" value="InterPro"/>
</dbReference>
<evidence type="ECO:0000256" key="4">
    <source>
        <dbReference type="ARBA" id="ARBA00023136"/>
    </source>
</evidence>
<name>A0A098LDL4_9BACT</name>
<keyword evidence="4 5" id="KW-0472">Membrane</keyword>
<evidence type="ECO:0000259" key="6">
    <source>
        <dbReference type="Pfam" id="PF04116"/>
    </source>
</evidence>
<keyword evidence="8" id="KW-1185">Reference proteome</keyword>
<feature type="transmembrane region" description="Helical" evidence="5">
    <location>
        <begin position="80"/>
        <end position="97"/>
    </location>
</feature>
<evidence type="ECO:0000313" key="7">
    <source>
        <dbReference type="EMBL" id="GAL85035.1"/>
    </source>
</evidence>
<evidence type="ECO:0000313" key="8">
    <source>
        <dbReference type="Proteomes" id="UP000030185"/>
    </source>
</evidence>
<dbReference type="GO" id="GO:0008610">
    <property type="term" value="P:lipid biosynthetic process"/>
    <property type="evidence" value="ECO:0007669"/>
    <property type="project" value="InterPro"/>
</dbReference>
<dbReference type="STRING" id="153721.MYP_2263"/>
<dbReference type="eggNOG" id="COG3000">
    <property type="taxonomic scope" value="Bacteria"/>
</dbReference>
<dbReference type="InterPro" id="IPR050307">
    <property type="entry name" value="Sterol_Desaturase_Related"/>
</dbReference>
<comment type="caution">
    <text evidence="7">The sequence shown here is derived from an EMBL/GenBank/DDBJ whole genome shotgun (WGS) entry which is preliminary data.</text>
</comment>
<accession>A0A098LDL4</accession>
<feature type="transmembrane region" description="Helical" evidence="5">
    <location>
        <begin position="109"/>
        <end position="130"/>
    </location>
</feature>
<comment type="subcellular location">
    <subcellularLocation>
        <location evidence="1">Membrane</location>
    </subcellularLocation>
</comment>
<dbReference type="InterPro" id="IPR006694">
    <property type="entry name" value="Fatty_acid_hydroxylase"/>
</dbReference>
<dbReference type="AlphaFoldDB" id="A0A098LDL4"/>
<dbReference type="Proteomes" id="UP000030185">
    <property type="component" value="Unassembled WGS sequence"/>
</dbReference>
<dbReference type="RefSeq" id="WP_045462994.1">
    <property type="nucleotide sequence ID" value="NZ_BBLT01000004.1"/>
</dbReference>
<feature type="transmembrane region" description="Helical" evidence="5">
    <location>
        <begin position="12"/>
        <end position="36"/>
    </location>
</feature>
<dbReference type="Pfam" id="PF04116">
    <property type="entry name" value="FA_hydroxylase"/>
    <property type="match status" value="1"/>
</dbReference>
<evidence type="ECO:0000256" key="1">
    <source>
        <dbReference type="ARBA" id="ARBA00004370"/>
    </source>
</evidence>
<evidence type="ECO:0000256" key="3">
    <source>
        <dbReference type="ARBA" id="ARBA00022989"/>
    </source>
</evidence>
<proteinExistence type="predicted"/>
<dbReference type="OrthoDB" id="9770329at2"/>
<feature type="transmembrane region" description="Helical" evidence="5">
    <location>
        <begin position="151"/>
        <end position="171"/>
    </location>
</feature>
<dbReference type="GO" id="GO:0016020">
    <property type="term" value="C:membrane"/>
    <property type="evidence" value="ECO:0007669"/>
    <property type="project" value="UniProtKB-SubCell"/>
</dbReference>
<feature type="transmembrane region" description="Helical" evidence="5">
    <location>
        <begin position="56"/>
        <end position="73"/>
    </location>
</feature>
<sequence>MSEKAPFKIGEGYISSYSCIFLGLISLFAIVCFHFPEHFTTPEFREVYTGEMMKTILMGVIIASFFFAALGFLLSKKKKLPVIGIVLCTLSIALGGFEVKARAVDKTAWSIGLDWLLIDLFILALIFIPIEMAFPKRIGQKRFHAEWRTDLVYFAISHLFVQFFGVITQAPAKVLFGQLGLDRIHTWVQELPFVAEFLLALLVTDLFQYWAHRLFHSHVYLWRFHSVHHSTQSMDWLAGSRTHFVDIFVTRSISFIPLYICGFSMITFNTYIIFVSIHAVLIHANTGINFGIFKYIFVTPQFHHWHHSDDPNIYGKNFAIHFPFLDKIFGTYYLPGDVWPEGTGVREANYPKGYLKQLIYPFTKSPFDKDLNMIDKSER</sequence>
<feature type="domain" description="Fatty acid hydroxylase" evidence="6">
    <location>
        <begin position="197"/>
        <end position="331"/>
    </location>
</feature>
<reference evidence="7 8" key="1">
    <citation type="submission" date="2014-09" db="EMBL/GenBank/DDBJ databases">
        <title>Sporocytophaga myxococcoides PG-01 genome sequencing.</title>
        <authorList>
            <person name="Liu L."/>
            <person name="Gao P.J."/>
            <person name="Chen G.J."/>
            <person name="Wang L.S."/>
        </authorList>
    </citation>
    <scope>NUCLEOTIDE SEQUENCE [LARGE SCALE GENOMIC DNA]</scope>
    <source>
        <strain evidence="7 8">PG-01</strain>
    </source>
</reference>
<gene>
    <name evidence="7" type="ORF">MYP_2263</name>
</gene>
<feature type="transmembrane region" description="Helical" evidence="5">
    <location>
        <begin position="258"/>
        <end position="281"/>
    </location>
</feature>
<keyword evidence="3 5" id="KW-1133">Transmembrane helix</keyword>
<evidence type="ECO:0000256" key="2">
    <source>
        <dbReference type="ARBA" id="ARBA00022692"/>
    </source>
</evidence>